<feature type="compositionally biased region" description="Basic and acidic residues" evidence="1">
    <location>
        <begin position="90"/>
        <end position="110"/>
    </location>
</feature>
<keyword evidence="2" id="KW-1133">Transmembrane helix</keyword>
<protein>
    <submittedName>
        <fullName evidence="4 5">Uncharacterized protein</fullName>
    </submittedName>
</protein>
<keyword evidence="3" id="KW-0732">Signal</keyword>
<dbReference type="EnsemblProtists" id="EKX55378">
    <property type="protein sequence ID" value="EKX55378"/>
    <property type="gene ID" value="GUITHDRAFT_131593"/>
</dbReference>
<evidence type="ECO:0000313" key="5">
    <source>
        <dbReference type="EnsemblProtists" id="EKX55378"/>
    </source>
</evidence>
<reference evidence="4 6" key="1">
    <citation type="journal article" date="2012" name="Nature">
        <title>Algal genomes reveal evolutionary mosaicism and the fate of nucleomorphs.</title>
        <authorList>
            <consortium name="DOE Joint Genome Institute"/>
            <person name="Curtis B.A."/>
            <person name="Tanifuji G."/>
            <person name="Burki F."/>
            <person name="Gruber A."/>
            <person name="Irimia M."/>
            <person name="Maruyama S."/>
            <person name="Arias M.C."/>
            <person name="Ball S.G."/>
            <person name="Gile G.H."/>
            <person name="Hirakawa Y."/>
            <person name="Hopkins J.F."/>
            <person name="Kuo A."/>
            <person name="Rensing S.A."/>
            <person name="Schmutz J."/>
            <person name="Symeonidi A."/>
            <person name="Elias M."/>
            <person name="Eveleigh R.J."/>
            <person name="Herman E.K."/>
            <person name="Klute M.J."/>
            <person name="Nakayama T."/>
            <person name="Obornik M."/>
            <person name="Reyes-Prieto A."/>
            <person name="Armbrust E.V."/>
            <person name="Aves S.J."/>
            <person name="Beiko R.G."/>
            <person name="Coutinho P."/>
            <person name="Dacks J.B."/>
            <person name="Durnford D.G."/>
            <person name="Fast N.M."/>
            <person name="Green B.R."/>
            <person name="Grisdale C.J."/>
            <person name="Hempel F."/>
            <person name="Henrissat B."/>
            <person name="Hoppner M.P."/>
            <person name="Ishida K."/>
            <person name="Kim E."/>
            <person name="Koreny L."/>
            <person name="Kroth P.G."/>
            <person name="Liu Y."/>
            <person name="Malik S.B."/>
            <person name="Maier U.G."/>
            <person name="McRose D."/>
            <person name="Mock T."/>
            <person name="Neilson J.A."/>
            <person name="Onodera N.T."/>
            <person name="Poole A.M."/>
            <person name="Pritham E.J."/>
            <person name="Richards T.A."/>
            <person name="Rocap G."/>
            <person name="Roy S.W."/>
            <person name="Sarai C."/>
            <person name="Schaack S."/>
            <person name="Shirato S."/>
            <person name="Slamovits C.H."/>
            <person name="Spencer D.F."/>
            <person name="Suzuki S."/>
            <person name="Worden A.Z."/>
            <person name="Zauner S."/>
            <person name="Barry K."/>
            <person name="Bell C."/>
            <person name="Bharti A.K."/>
            <person name="Crow J.A."/>
            <person name="Grimwood J."/>
            <person name="Kramer R."/>
            <person name="Lindquist E."/>
            <person name="Lucas S."/>
            <person name="Salamov A."/>
            <person name="McFadden G.I."/>
            <person name="Lane C.E."/>
            <person name="Keeling P.J."/>
            <person name="Gray M.W."/>
            <person name="Grigoriev I.V."/>
            <person name="Archibald J.M."/>
        </authorList>
    </citation>
    <scope>NUCLEOTIDE SEQUENCE</scope>
    <source>
        <strain evidence="4 6">CCMP2712</strain>
    </source>
</reference>
<organism evidence="4">
    <name type="scientific">Guillardia theta (strain CCMP2712)</name>
    <name type="common">Cryptophyte</name>
    <dbReference type="NCBI Taxonomy" id="905079"/>
    <lineage>
        <taxon>Eukaryota</taxon>
        <taxon>Cryptophyceae</taxon>
        <taxon>Pyrenomonadales</taxon>
        <taxon>Geminigeraceae</taxon>
        <taxon>Guillardia</taxon>
    </lineage>
</organism>
<name>L1K4V5_GUITC</name>
<reference evidence="6" key="2">
    <citation type="submission" date="2012-11" db="EMBL/GenBank/DDBJ databases">
        <authorList>
            <person name="Kuo A."/>
            <person name="Curtis B.A."/>
            <person name="Tanifuji G."/>
            <person name="Burki F."/>
            <person name="Gruber A."/>
            <person name="Irimia M."/>
            <person name="Maruyama S."/>
            <person name="Arias M.C."/>
            <person name="Ball S.G."/>
            <person name="Gile G.H."/>
            <person name="Hirakawa Y."/>
            <person name="Hopkins J.F."/>
            <person name="Rensing S.A."/>
            <person name="Schmutz J."/>
            <person name="Symeonidi A."/>
            <person name="Elias M."/>
            <person name="Eveleigh R.J."/>
            <person name="Herman E.K."/>
            <person name="Klute M.J."/>
            <person name="Nakayama T."/>
            <person name="Obornik M."/>
            <person name="Reyes-Prieto A."/>
            <person name="Armbrust E.V."/>
            <person name="Aves S.J."/>
            <person name="Beiko R.G."/>
            <person name="Coutinho P."/>
            <person name="Dacks J.B."/>
            <person name="Durnford D.G."/>
            <person name="Fast N.M."/>
            <person name="Green B.R."/>
            <person name="Grisdale C."/>
            <person name="Hempe F."/>
            <person name="Henrissat B."/>
            <person name="Hoppner M.P."/>
            <person name="Ishida K.-I."/>
            <person name="Kim E."/>
            <person name="Koreny L."/>
            <person name="Kroth P.G."/>
            <person name="Liu Y."/>
            <person name="Malik S.-B."/>
            <person name="Maier U.G."/>
            <person name="McRose D."/>
            <person name="Mock T."/>
            <person name="Neilson J.A."/>
            <person name="Onodera N.T."/>
            <person name="Poole A.M."/>
            <person name="Pritham E.J."/>
            <person name="Richards T.A."/>
            <person name="Rocap G."/>
            <person name="Roy S.W."/>
            <person name="Sarai C."/>
            <person name="Schaack S."/>
            <person name="Shirato S."/>
            <person name="Slamovits C.H."/>
            <person name="Spencer D.F."/>
            <person name="Suzuki S."/>
            <person name="Worden A.Z."/>
            <person name="Zauner S."/>
            <person name="Barry K."/>
            <person name="Bell C."/>
            <person name="Bharti A.K."/>
            <person name="Crow J.A."/>
            <person name="Grimwood J."/>
            <person name="Kramer R."/>
            <person name="Lindquist E."/>
            <person name="Lucas S."/>
            <person name="Salamov A."/>
            <person name="McFadden G.I."/>
            <person name="Lane C.E."/>
            <person name="Keeling P.J."/>
            <person name="Gray M.W."/>
            <person name="Grigoriev I.V."/>
            <person name="Archibald J.M."/>
        </authorList>
    </citation>
    <scope>NUCLEOTIDE SEQUENCE</scope>
    <source>
        <strain evidence="6">CCMP2712</strain>
    </source>
</reference>
<feature type="region of interest" description="Disordered" evidence="1">
    <location>
        <begin position="211"/>
        <end position="248"/>
    </location>
</feature>
<evidence type="ECO:0000256" key="2">
    <source>
        <dbReference type="SAM" id="Phobius"/>
    </source>
</evidence>
<dbReference type="HOGENOM" id="CLU_269013_0_0_1"/>
<feature type="region of interest" description="Disordered" evidence="1">
    <location>
        <begin position="940"/>
        <end position="963"/>
    </location>
</feature>
<evidence type="ECO:0000256" key="3">
    <source>
        <dbReference type="SAM" id="SignalP"/>
    </source>
</evidence>
<evidence type="ECO:0000313" key="4">
    <source>
        <dbReference type="EMBL" id="EKX55378.1"/>
    </source>
</evidence>
<accession>L1K4V5</accession>
<feature type="region of interest" description="Disordered" evidence="1">
    <location>
        <begin position="469"/>
        <end position="495"/>
    </location>
</feature>
<feature type="signal peptide" evidence="3">
    <location>
        <begin position="1"/>
        <end position="24"/>
    </location>
</feature>
<feature type="region of interest" description="Disordered" evidence="1">
    <location>
        <begin position="90"/>
        <end position="126"/>
    </location>
</feature>
<feature type="region of interest" description="Disordered" evidence="1">
    <location>
        <begin position="684"/>
        <end position="721"/>
    </location>
</feature>
<feature type="region of interest" description="Disordered" evidence="1">
    <location>
        <begin position="33"/>
        <end position="62"/>
    </location>
</feature>
<dbReference type="EMBL" id="JH992965">
    <property type="protein sequence ID" value="EKX55378.1"/>
    <property type="molecule type" value="Genomic_DNA"/>
</dbReference>
<feature type="transmembrane region" description="Helical" evidence="2">
    <location>
        <begin position="1177"/>
        <end position="1199"/>
    </location>
</feature>
<keyword evidence="2" id="KW-0472">Membrane</keyword>
<dbReference type="KEGG" id="gtt:GUITHDRAFT_131593"/>
<keyword evidence="2" id="KW-0812">Transmembrane</keyword>
<dbReference type="AlphaFoldDB" id="L1K4V5"/>
<gene>
    <name evidence="4" type="ORF">GUITHDRAFT_131593</name>
</gene>
<dbReference type="GeneID" id="17312090"/>
<feature type="compositionally biased region" description="Polar residues" evidence="1">
    <location>
        <begin position="112"/>
        <end position="126"/>
    </location>
</feature>
<sequence length="1218" mass="129554">MGSSLAPFLLLSCFLLSLPQTTSTSLTETCALQDHCSDGDNPTARAGSDKDESLGKGQSAMERDKIEEIHVSDSFNNIWNYSFLIEKHDEGNETKEESSSSMSKESDEKQLPQGTCRNKQQTPTSTESMLVKIEIQPITILSVGTTLTVYGLVGSQTADTERMEVESEPAGLVREGRGRWLQAPGTLAIELAIEVKAGEAAAIRFRLRNPLQPQDAPPAGIRGELGGGGGELREQRLGGPDGGRGWRGALQVRRRPGFTTRRIGQSCPLTSSHNTLWVTLESNAELAGGTELTISGLAGAQVEDGAITVECSEPVLGSRREEAETSSWMRWLSGGTEAKGRGGYEAGRGRWRNGSLSLTVLPDRALAEGRAYVLAINVTNPPSPQAAPTIGIEARGEVSIGWTAMEAGGAGESRLGVAGGGRALEVRQGGLVAVRAGQTNPFVGGRNTVWVSATSNCSLRPGSSVAVRGLGGRPGGRGREPGARAWKRRPGEEGGREEVGWAWGAEREGEVNLTLATEVEAGEELVIELDMTNAEEQDGATVEVEGVVYTGQGWSGLAGARAESEEGSVLGVERGGAPLVIRQARLQRATARQSDPTAGEENEIRIMLQAKYTVVAGSTLTVYGLVGSQTADTERMEVESEPAGLVREGRGRWLQAPGTLAIELATEVKAGEAAAIRFRLRNPLQPQDAPPAGIRGELGGGGGELREQRLGGPDGGRGWRGALQVRRRPGFTTRRIGQSCPLAGALNNISVTLVASTELEGDMGAAITVSGLVGAQADRRLRVWTVDGKGGDWVPSRRSCRQGEAGWGEWEETGRLRMAVCAGERIAGGEEYVVRFTVRNPPTAQEAVRAEVRAGLEDGEGEVLYEGEAMEAGSGPAMGVAGGARPMMVREPALTRATIEQSTRVASAENELTVRLEGNFALPAGAEVIIAGLRGSGTGDREGMAVRSEPGGTLGETGRWDQESGTLRVRARASSEGPLRLAVTFQIVQEQLAVTPIDSSPINKDASDYVFSVIQPRLNVTAMYLCRKGSNRMSLVFELRSNIDLTSGTSIRLGGLEGIASSKALRLSPFPQGANGELLFACLWSLSPDGKLVGRQSKAQTKCAQLINESLILDIGEGSLVQASTTYKFSVTFSSPSCPPSKTLNIQVTGKLKIPRFRTRLRELSGQAEEDGPANPILLHILHVLVIVAGFAIACWLQYNEKLFLETIKQLKLKLKSR</sequence>
<dbReference type="Proteomes" id="UP000011087">
    <property type="component" value="Unassembled WGS sequence"/>
</dbReference>
<feature type="chain" id="PRO_5008772196" evidence="3">
    <location>
        <begin position="25"/>
        <end position="1218"/>
    </location>
</feature>
<reference evidence="5" key="3">
    <citation type="submission" date="2016-03" db="UniProtKB">
        <authorList>
            <consortium name="EnsemblProtists"/>
        </authorList>
    </citation>
    <scope>IDENTIFICATION</scope>
</reference>
<evidence type="ECO:0000313" key="6">
    <source>
        <dbReference type="Proteomes" id="UP000011087"/>
    </source>
</evidence>
<evidence type="ECO:0000256" key="1">
    <source>
        <dbReference type="SAM" id="MobiDB-lite"/>
    </source>
</evidence>
<dbReference type="RefSeq" id="XP_005842358.1">
    <property type="nucleotide sequence ID" value="XM_005842301.1"/>
</dbReference>
<dbReference type="PaxDb" id="55529-EKX55378"/>
<keyword evidence="6" id="KW-1185">Reference proteome</keyword>
<proteinExistence type="predicted"/>